<gene>
    <name evidence="2" type="ORF">Cni_G02625</name>
</gene>
<name>A0AAQ3Q2I5_9LILI</name>
<evidence type="ECO:0000313" key="2">
    <source>
        <dbReference type="EMBL" id="WOK93924.1"/>
    </source>
</evidence>
<keyword evidence="1" id="KW-0732">Signal</keyword>
<dbReference type="EMBL" id="CP136890">
    <property type="protein sequence ID" value="WOK93924.1"/>
    <property type="molecule type" value="Genomic_DNA"/>
</dbReference>
<keyword evidence="3" id="KW-1185">Reference proteome</keyword>
<dbReference type="Proteomes" id="UP001327560">
    <property type="component" value="Chromosome 1"/>
</dbReference>
<feature type="signal peptide" evidence="1">
    <location>
        <begin position="1"/>
        <end position="36"/>
    </location>
</feature>
<sequence length="127" mass="15096">MTFFHRPLLRWPPRHRLHRNFISHFLFLSFLSRLLLLDKCQVEVMQLSSGAAIFAAVDGKVGKIPTRRQLHPHGCHHPWVRVLSPRRSQRPCGMDQYEPRARRMDQTMTMVGVRFCRPIRPLRKGYR</sequence>
<evidence type="ECO:0000256" key="1">
    <source>
        <dbReference type="SAM" id="SignalP"/>
    </source>
</evidence>
<feature type="chain" id="PRO_5043019718" description="Secreted protein" evidence="1">
    <location>
        <begin position="37"/>
        <end position="127"/>
    </location>
</feature>
<protein>
    <recommendedName>
        <fullName evidence="4">Secreted protein</fullName>
    </recommendedName>
</protein>
<proteinExistence type="predicted"/>
<evidence type="ECO:0000313" key="3">
    <source>
        <dbReference type="Proteomes" id="UP001327560"/>
    </source>
</evidence>
<evidence type="ECO:0008006" key="4">
    <source>
        <dbReference type="Google" id="ProtNLM"/>
    </source>
</evidence>
<accession>A0AAQ3Q2I5</accession>
<organism evidence="2 3">
    <name type="scientific">Canna indica</name>
    <name type="common">Indian-shot</name>
    <dbReference type="NCBI Taxonomy" id="4628"/>
    <lineage>
        <taxon>Eukaryota</taxon>
        <taxon>Viridiplantae</taxon>
        <taxon>Streptophyta</taxon>
        <taxon>Embryophyta</taxon>
        <taxon>Tracheophyta</taxon>
        <taxon>Spermatophyta</taxon>
        <taxon>Magnoliopsida</taxon>
        <taxon>Liliopsida</taxon>
        <taxon>Zingiberales</taxon>
        <taxon>Cannaceae</taxon>
        <taxon>Canna</taxon>
    </lineage>
</organism>
<dbReference type="AlphaFoldDB" id="A0AAQ3Q2I5"/>
<reference evidence="2 3" key="1">
    <citation type="submission" date="2023-10" db="EMBL/GenBank/DDBJ databases">
        <title>Chromosome-scale genome assembly provides insights into flower coloration mechanisms of Canna indica.</title>
        <authorList>
            <person name="Li C."/>
        </authorList>
    </citation>
    <scope>NUCLEOTIDE SEQUENCE [LARGE SCALE GENOMIC DNA]</scope>
    <source>
        <tissue evidence="2">Flower</tissue>
    </source>
</reference>